<name>A0A0S7YBM8_UNCT6</name>
<keyword evidence="1" id="KW-1133">Transmembrane helix</keyword>
<keyword evidence="1" id="KW-0812">Transmembrane</keyword>
<protein>
    <submittedName>
        <fullName evidence="2">Uncharacterized protein</fullName>
    </submittedName>
</protein>
<feature type="transmembrane region" description="Helical" evidence="1">
    <location>
        <begin position="12"/>
        <end position="33"/>
    </location>
</feature>
<dbReference type="EMBL" id="LJNI01000098">
    <property type="protein sequence ID" value="KPJ72112.1"/>
    <property type="molecule type" value="Genomic_DNA"/>
</dbReference>
<dbReference type="AlphaFoldDB" id="A0A0S7YBM8"/>
<evidence type="ECO:0000313" key="2">
    <source>
        <dbReference type="EMBL" id="KPJ72112.1"/>
    </source>
</evidence>
<keyword evidence="1" id="KW-0472">Membrane</keyword>
<comment type="caution">
    <text evidence="2">The sequence shown here is derived from an EMBL/GenBank/DDBJ whole genome shotgun (WGS) entry which is preliminary data.</text>
</comment>
<dbReference type="Proteomes" id="UP000051012">
    <property type="component" value="Unassembled WGS sequence"/>
</dbReference>
<sequence>MEREQRKNKNRLIIFILAVFCSFLIGFIVGNFFNINLMKNHFKDTKIDDKEVYIDYASRPVRKDILFYEPGSDYVWSDQYEEISKGDNIIKGKVYIDDEPAEGLEIALIIASGRQTPRATVNSQGDFSISVPEGEYYLNGIIIYNLSDRIQDKIFINKIAKDEQGYFDHPIQSSDEIMKIFQELSDKYGSEEASKRITDQLQDVVVSRDQFKFVVTDKGYTLPDFHYRKPVKIISPLHVSSVSLEKLQFIWEAVPNAHTYKISVEHIVKKGSTTSYYPVLTCDNIEKNFIKYDDALQKTKEQDYLWGGVNPLEPNNLYGWRIVAIDNKGKIITSSDEDISDLSMFRVE</sequence>
<organism evidence="2 3">
    <name type="scientific">candidate division TA06 bacterium DG_78</name>
    <dbReference type="NCBI Taxonomy" id="1703772"/>
    <lineage>
        <taxon>Bacteria</taxon>
        <taxon>Bacteria division TA06</taxon>
    </lineage>
</organism>
<proteinExistence type="predicted"/>
<accession>A0A0S7YBM8</accession>
<reference evidence="2 3" key="1">
    <citation type="journal article" date="2015" name="Microbiome">
        <title>Genomic resolution of linkages in carbon, nitrogen, and sulfur cycling among widespread estuary sediment bacteria.</title>
        <authorList>
            <person name="Baker B.J."/>
            <person name="Lazar C.S."/>
            <person name="Teske A.P."/>
            <person name="Dick G.J."/>
        </authorList>
    </citation>
    <scope>NUCLEOTIDE SEQUENCE [LARGE SCALE GENOMIC DNA]</scope>
    <source>
        <strain evidence="2">DG_78</strain>
    </source>
</reference>
<evidence type="ECO:0000313" key="3">
    <source>
        <dbReference type="Proteomes" id="UP000051012"/>
    </source>
</evidence>
<evidence type="ECO:0000256" key="1">
    <source>
        <dbReference type="SAM" id="Phobius"/>
    </source>
</evidence>
<gene>
    <name evidence="2" type="ORF">AMJ52_07435</name>
</gene>